<dbReference type="GO" id="GO:0015689">
    <property type="term" value="P:molybdate ion transport"/>
    <property type="evidence" value="ECO:0007669"/>
    <property type="project" value="InterPro"/>
</dbReference>
<evidence type="ECO:0000256" key="2">
    <source>
        <dbReference type="ARBA" id="ARBA00022723"/>
    </source>
</evidence>
<feature type="compositionally biased region" description="Polar residues" evidence="4">
    <location>
        <begin position="197"/>
        <end position="209"/>
    </location>
</feature>
<dbReference type="GO" id="GO:0030973">
    <property type="term" value="F:molybdate ion binding"/>
    <property type="evidence" value="ECO:0007669"/>
    <property type="project" value="TreeGrafter"/>
</dbReference>
<proteinExistence type="inferred from homology"/>
<dbReference type="Gene3D" id="3.40.190.10">
    <property type="entry name" value="Periplasmic binding protein-like II"/>
    <property type="match status" value="1"/>
</dbReference>
<accession>X8BGF8</accession>
<dbReference type="NCBIfam" id="TIGR01256">
    <property type="entry name" value="modA"/>
    <property type="match status" value="1"/>
</dbReference>
<feature type="chain" id="PRO_5038696329" evidence="5">
    <location>
        <begin position="26"/>
        <end position="209"/>
    </location>
</feature>
<evidence type="ECO:0000256" key="5">
    <source>
        <dbReference type="SAM" id="SignalP"/>
    </source>
</evidence>
<gene>
    <name evidence="6" type="primary">modA</name>
    <name evidence="6" type="ORF">I553_6436</name>
</gene>
<evidence type="ECO:0000256" key="3">
    <source>
        <dbReference type="ARBA" id="ARBA00022729"/>
    </source>
</evidence>
<dbReference type="GO" id="GO:0046872">
    <property type="term" value="F:metal ion binding"/>
    <property type="evidence" value="ECO:0007669"/>
    <property type="project" value="UniProtKB-KW"/>
</dbReference>
<name>X8BGF8_MYCXE</name>
<dbReference type="PANTHER" id="PTHR30632:SF0">
    <property type="entry name" value="SULFATE-BINDING PROTEIN"/>
    <property type="match status" value="1"/>
</dbReference>
<feature type="region of interest" description="Disordered" evidence="4">
    <location>
        <begin position="156"/>
        <end position="209"/>
    </location>
</feature>
<comment type="caution">
    <text evidence="6">The sequence shown here is derived from an EMBL/GenBank/DDBJ whole genome shotgun (WGS) entry which is preliminary data.</text>
</comment>
<dbReference type="Pfam" id="PF13531">
    <property type="entry name" value="SBP_bac_11"/>
    <property type="match status" value="1"/>
</dbReference>
<comment type="similarity">
    <text evidence="1">Belongs to the bacterial solute-binding protein ModA family.</text>
</comment>
<dbReference type="PATRIC" id="fig|1299334.3.peg.4596"/>
<keyword evidence="3 5" id="KW-0732">Signal</keyword>
<feature type="signal peptide" evidence="5">
    <location>
        <begin position="1"/>
        <end position="25"/>
    </location>
</feature>
<evidence type="ECO:0000256" key="4">
    <source>
        <dbReference type="SAM" id="MobiDB-lite"/>
    </source>
</evidence>
<evidence type="ECO:0000313" key="6">
    <source>
        <dbReference type="EMBL" id="EUA42576.1"/>
    </source>
</evidence>
<reference evidence="6" key="1">
    <citation type="submission" date="2014-01" db="EMBL/GenBank/DDBJ databases">
        <authorList>
            <person name="Brown-Elliot B."/>
            <person name="Wallace R."/>
            <person name="Lenaerts A."/>
            <person name="Ordway D."/>
            <person name="DeGroote M.A."/>
            <person name="Parker T."/>
            <person name="Sizemore C."/>
            <person name="Tallon L.J."/>
            <person name="Sadzewicz L.K."/>
            <person name="Sengamalay N."/>
            <person name="Fraser C.M."/>
            <person name="Hine E."/>
            <person name="Shefchek K.A."/>
            <person name="Das S.P."/>
            <person name="Tettelin H."/>
        </authorList>
    </citation>
    <scope>NUCLEOTIDE SEQUENCE [LARGE SCALE GENOMIC DNA]</scope>
    <source>
        <strain evidence="6">4042</strain>
    </source>
</reference>
<dbReference type="InterPro" id="IPR005950">
    <property type="entry name" value="ModA"/>
</dbReference>
<organism evidence="6">
    <name type="scientific">Mycobacterium xenopi 4042</name>
    <dbReference type="NCBI Taxonomy" id="1299334"/>
    <lineage>
        <taxon>Bacteria</taxon>
        <taxon>Bacillati</taxon>
        <taxon>Actinomycetota</taxon>
        <taxon>Actinomycetes</taxon>
        <taxon>Mycobacteriales</taxon>
        <taxon>Mycobacteriaceae</taxon>
        <taxon>Mycobacterium</taxon>
    </lineage>
</organism>
<dbReference type="InterPro" id="IPR050682">
    <property type="entry name" value="ModA/WtpA"/>
</dbReference>
<evidence type="ECO:0000256" key="1">
    <source>
        <dbReference type="ARBA" id="ARBA00009175"/>
    </source>
</evidence>
<dbReference type="EMBL" id="JAOB01000042">
    <property type="protein sequence ID" value="EUA42576.1"/>
    <property type="molecule type" value="Genomic_DNA"/>
</dbReference>
<keyword evidence="2" id="KW-0479">Metal-binding</keyword>
<protein>
    <submittedName>
        <fullName evidence="6">Molybdate ABC transporter, periplasmic molybdate-binding protein</fullName>
    </submittedName>
</protein>
<sequence length="209" mass="21560">MRRKLVLAGLASMLLVAGLTGCRSTAPSTSPTTQSSPSAAKPLLVFAAASLRPTFDTIAARFKAENPGATVDITYAGSSELATQLTQGASADVFASADTAQMDKVATAGLLAGKPVNFASNTLVIVTARAIPSRSSRSPISPSRGSTWWYASSRCPAAPPPCASRTPPACISTRPARNPTSPTSSTRSPAVRPTPGWFTSPTRSTPARR</sequence>
<dbReference type="SUPFAM" id="SSF53850">
    <property type="entry name" value="Periplasmic binding protein-like II"/>
    <property type="match status" value="1"/>
</dbReference>
<dbReference type="AlphaFoldDB" id="X8BGF8"/>
<feature type="compositionally biased region" description="Low complexity" evidence="4">
    <location>
        <begin position="163"/>
        <end position="195"/>
    </location>
</feature>
<dbReference type="PANTHER" id="PTHR30632">
    <property type="entry name" value="MOLYBDATE-BINDING PERIPLASMIC PROTEIN"/>
    <property type="match status" value="1"/>
</dbReference>
<dbReference type="PROSITE" id="PS51257">
    <property type="entry name" value="PROKAR_LIPOPROTEIN"/>
    <property type="match status" value="1"/>
</dbReference>